<dbReference type="GeneID" id="102736364"/>
<feature type="compositionally biased region" description="Low complexity" evidence="3">
    <location>
        <begin position="208"/>
        <end position="218"/>
    </location>
</feature>
<dbReference type="KEGG" id="lww:102736364"/>
<evidence type="ECO:0000256" key="2">
    <source>
        <dbReference type="ARBA" id="ARBA00022837"/>
    </source>
</evidence>
<dbReference type="InterPro" id="IPR018247">
    <property type="entry name" value="EF_Hand_1_Ca_BS"/>
</dbReference>
<dbReference type="InterPro" id="IPR011992">
    <property type="entry name" value="EF-hand-dom_pair"/>
</dbReference>
<dbReference type="Pfam" id="PF15310">
    <property type="entry name" value="VAD1-2"/>
    <property type="match status" value="1"/>
</dbReference>
<feature type="region of interest" description="Disordered" evidence="3">
    <location>
        <begin position="257"/>
        <end position="317"/>
    </location>
</feature>
<dbReference type="CDD" id="cd00051">
    <property type="entry name" value="EFh"/>
    <property type="match status" value="1"/>
</dbReference>
<dbReference type="CTD" id="124783"/>
<protein>
    <submittedName>
        <fullName evidence="6">Spermatogenesis-associated protein 32</fullName>
    </submittedName>
</protein>
<feature type="region of interest" description="Disordered" evidence="3">
    <location>
        <begin position="426"/>
        <end position="503"/>
    </location>
</feature>
<proteinExistence type="predicted"/>
<keyword evidence="5" id="KW-1185">Reference proteome</keyword>
<gene>
    <name evidence="6" type="primary">SPATA32</name>
</gene>
<feature type="compositionally biased region" description="Basic and acidic residues" evidence="3">
    <location>
        <begin position="117"/>
        <end position="129"/>
    </location>
</feature>
<feature type="compositionally biased region" description="Polar residues" evidence="3">
    <location>
        <begin position="197"/>
        <end position="207"/>
    </location>
</feature>
<dbReference type="AlphaFoldDB" id="A0A7F8R1U7"/>
<dbReference type="InterPro" id="IPR029297">
    <property type="entry name" value="SPATA32"/>
</dbReference>
<feature type="compositionally biased region" description="Polar residues" evidence="3">
    <location>
        <begin position="258"/>
        <end position="275"/>
    </location>
</feature>
<dbReference type="GO" id="GO:0005509">
    <property type="term" value="F:calcium ion binding"/>
    <property type="evidence" value="ECO:0007669"/>
    <property type="project" value="InterPro"/>
</dbReference>
<sequence>MAHSDPLDIILGVILSQSQGHHFLPHSRFRGIWLSHCHDGSTINPHLRPWGTENGTAWCPYRPEDEKEASSVKDTSFQGGDWGGKTFPKALLSPFCRRSGLSQHQLVPEEDEIEQVSAKRQEEGTKAGEWDGELAPEGPQGPGASSASVETFQLKKELLELEPPHKVDLVLEPELELEVESEPKDPEQPESRMESLQPPTQQDVSQWSVRSNSSYLSSVEEDQASTNHRSICVQTSKHLFWADKHIQASEHSLERGINMQSGKNTGKTTSCQDQQSDPKDTMCSKKQLQNPSAQPAPPTTNSQQPPNPHPSSSSLSPGIGLADLVNFASSLAVASSSKMDLPNLEHMIKAPPQKVEAPSTDPDIQLAMDQPEKEKLIKDLLEKPLKAVESQKAWKQEDKNFFHPYLGFSKPGIKRASFEGEVKLLQQQARSPSPKGVVKGAPSPVFSLLPRPPRQPGRLPARDPGEQRRCDVQKGSPQQPTAPLPQREPASVKAIGAEQGSRRPREFKCLAAASSVQSGSRSQSSSADENLLPLTARLLAAFQEIFKLFSSSPTGTVDMRSMKAALRNVGIQLSPQEMCEALQQADLDGDGTVSFKDFLGVLTDSHRLAQCLGQVRNSRFCDPQGLQTLFLEMLFKLMSQGFLPRKVVQEVMSYYTKKQRALRLNPGWRGRSRGHTVTVRTHAGLTFFCQAARLSGLSGAELERSLHRLHKAGARSPYSQIPNLAGRTPPEDRMRPRAPRPDVRLPRPCHPSRHKLAPTRRSLSPEFVGQPLDYLRPAKMTPSPPTLVQKQPFSPSPACVQKPAMKK</sequence>
<dbReference type="OrthoDB" id="26525at2759"/>
<dbReference type="Pfam" id="PF13833">
    <property type="entry name" value="EF-hand_8"/>
    <property type="match status" value="1"/>
</dbReference>
<evidence type="ECO:0000313" key="5">
    <source>
        <dbReference type="Proteomes" id="UP000245341"/>
    </source>
</evidence>
<organism evidence="5 6">
    <name type="scientific">Leptonychotes weddellii</name>
    <name type="common">Weddell seal</name>
    <name type="synonym">Otaria weddellii</name>
    <dbReference type="NCBI Taxonomy" id="9713"/>
    <lineage>
        <taxon>Eukaryota</taxon>
        <taxon>Metazoa</taxon>
        <taxon>Chordata</taxon>
        <taxon>Craniata</taxon>
        <taxon>Vertebrata</taxon>
        <taxon>Euteleostomi</taxon>
        <taxon>Mammalia</taxon>
        <taxon>Eutheria</taxon>
        <taxon>Laurasiatheria</taxon>
        <taxon>Carnivora</taxon>
        <taxon>Caniformia</taxon>
        <taxon>Pinnipedia</taxon>
        <taxon>Phocidae</taxon>
        <taxon>Monachinae</taxon>
        <taxon>Lobodontini</taxon>
        <taxon>Leptonychotes</taxon>
    </lineage>
</organism>
<feature type="compositionally biased region" description="Basic and acidic residues" evidence="3">
    <location>
        <begin position="729"/>
        <end position="745"/>
    </location>
</feature>
<dbReference type="SUPFAM" id="SSF47473">
    <property type="entry name" value="EF-hand"/>
    <property type="match status" value="1"/>
</dbReference>
<dbReference type="GO" id="GO:0007283">
    <property type="term" value="P:spermatogenesis"/>
    <property type="evidence" value="ECO:0007669"/>
    <property type="project" value="InterPro"/>
</dbReference>
<dbReference type="GO" id="GO:0003779">
    <property type="term" value="F:actin binding"/>
    <property type="evidence" value="ECO:0007669"/>
    <property type="project" value="TreeGrafter"/>
</dbReference>
<accession>A0A7F8R1U7</accession>
<name>A0A7F8R1U7_LEPWE</name>
<evidence type="ECO:0000256" key="3">
    <source>
        <dbReference type="SAM" id="MobiDB-lite"/>
    </source>
</evidence>
<dbReference type="InterPro" id="IPR002048">
    <property type="entry name" value="EF_hand_dom"/>
</dbReference>
<keyword evidence="1" id="KW-0479">Metal-binding</keyword>
<evidence type="ECO:0000313" key="6">
    <source>
        <dbReference type="RefSeq" id="XP_030886628.1"/>
    </source>
</evidence>
<feature type="region of interest" description="Disordered" evidence="3">
    <location>
        <begin position="103"/>
        <end position="149"/>
    </location>
</feature>
<feature type="region of interest" description="Disordered" evidence="3">
    <location>
        <begin position="173"/>
        <end position="227"/>
    </location>
</feature>
<dbReference type="PANTHER" id="PTHR37338:SF1">
    <property type="entry name" value="SPERMATOGENESIS-ASSOCIATED PROTEIN 32"/>
    <property type="match status" value="1"/>
</dbReference>
<feature type="domain" description="EF-hand" evidence="4">
    <location>
        <begin position="573"/>
        <end position="608"/>
    </location>
</feature>
<dbReference type="PROSITE" id="PS00018">
    <property type="entry name" value="EF_HAND_1"/>
    <property type="match status" value="1"/>
</dbReference>
<dbReference type="Proteomes" id="UP000245341">
    <property type="component" value="Unplaced"/>
</dbReference>
<feature type="compositionally biased region" description="Basic and acidic residues" evidence="3">
    <location>
        <begin position="181"/>
        <end position="193"/>
    </location>
</feature>
<evidence type="ECO:0000259" key="4">
    <source>
        <dbReference type="PROSITE" id="PS50222"/>
    </source>
</evidence>
<dbReference type="GO" id="GO:0048471">
    <property type="term" value="C:perinuclear region of cytoplasm"/>
    <property type="evidence" value="ECO:0007669"/>
    <property type="project" value="TreeGrafter"/>
</dbReference>
<dbReference type="Gene3D" id="1.10.238.10">
    <property type="entry name" value="EF-hand"/>
    <property type="match status" value="1"/>
</dbReference>
<feature type="compositionally biased region" description="Low complexity" evidence="3">
    <location>
        <begin position="299"/>
        <end position="317"/>
    </location>
</feature>
<feature type="region of interest" description="Disordered" evidence="3">
    <location>
        <begin position="713"/>
        <end position="807"/>
    </location>
</feature>
<dbReference type="PANTHER" id="PTHR37338">
    <property type="entry name" value="SPERMATOGENESIS-ASSOCIATED PROTEIN 32"/>
    <property type="match status" value="1"/>
</dbReference>
<evidence type="ECO:0000256" key="1">
    <source>
        <dbReference type="ARBA" id="ARBA00022723"/>
    </source>
</evidence>
<dbReference type="PROSITE" id="PS50222">
    <property type="entry name" value="EF_HAND_2"/>
    <property type="match status" value="1"/>
</dbReference>
<dbReference type="RefSeq" id="XP_030886628.1">
    <property type="nucleotide sequence ID" value="XM_031030768.1"/>
</dbReference>
<keyword evidence="2" id="KW-0106">Calcium</keyword>
<feature type="compositionally biased region" description="Basic and acidic residues" evidence="3">
    <location>
        <begin position="460"/>
        <end position="472"/>
    </location>
</feature>
<reference evidence="6" key="1">
    <citation type="submission" date="2025-08" db="UniProtKB">
        <authorList>
            <consortium name="RefSeq"/>
        </authorList>
    </citation>
    <scope>IDENTIFICATION</scope>
    <source>
        <tissue evidence="6">Liver</tissue>
    </source>
</reference>